<dbReference type="Proteomes" id="UP000887580">
    <property type="component" value="Unplaced"/>
</dbReference>
<name>A0AC35EZ06_9BILA</name>
<protein>
    <submittedName>
        <fullName evidence="2">Uncharacterized protein</fullName>
    </submittedName>
</protein>
<accession>A0AC35EZ06</accession>
<sequence length="173" mass="19898">MFQIQKMIGNFEITKICDSGNEIFFNKSDKTMDLVFGREYVFHIMANVNFEPANVFKSIDILYHLSVSAARIKPMKIFQYMEKEIILPGYETLKFKCLIKKIQSNQVEIHILNPLKIIINDNDTDFHAHVSATEDIYLKLFFVLNSVVRGNVQNALNSSAPPAYDSVFQDPLV</sequence>
<evidence type="ECO:0000313" key="1">
    <source>
        <dbReference type="Proteomes" id="UP000887580"/>
    </source>
</evidence>
<evidence type="ECO:0000313" key="2">
    <source>
        <dbReference type="WBParaSite" id="PS1159_v2.g11509.t1"/>
    </source>
</evidence>
<reference evidence="2" key="1">
    <citation type="submission" date="2022-11" db="UniProtKB">
        <authorList>
            <consortium name="WormBaseParasite"/>
        </authorList>
    </citation>
    <scope>IDENTIFICATION</scope>
</reference>
<dbReference type="WBParaSite" id="PS1159_v2.g11509.t1">
    <property type="protein sequence ID" value="PS1159_v2.g11509.t1"/>
    <property type="gene ID" value="PS1159_v2.g11509"/>
</dbReference>
<proteinExistence type="predicted"/>
<organism evidence="1 2">
    <name type="scientific">Panagrolaimus sp. PS1159</name>
    <dbReference type="NCBI Taxonomy" id="55785"/>
    <lineage>
        <taxon>Eukaryota</taxon>
        <taxon>Metazoa</taxon>
        <taxon>Ecdysozoa</taxon>
        <taxon>Nematoda</taxon>
        <taxon>Chromadorea</taxon>
        <taxon>Rhabditida</taxon>
        <taxon>Tylenchina</taxon>
        <taxon>Panagrolaimomorpha</taxon>
        <taxon>Panagrolaimoidea</taxon>
        <taxon>Panagrolaimidae</taxon>
        <taxon>Panagrolaimus</taxon>
    </lineage>
</organism>